<reference evidence="1 2" key="1">
    <citation type="submission" date="2014-09" db="EMBL/GenBank/DDBJ databases">
        <title>Genome sequencing of Methyloceanibacter caenitepidi Gela4.</title>
        <authorList>
            <person name="Takeuchi M."/>
            <person name="Susumu S."/>
            <person name="Kamagata Y."/>
            <person name="Oshima K."/>
            <person name="Hattori M."/>
            <person name="Iwasaki W."/>
        </authorList>
    </citation>
    <scope>NUCLEOTIDE SEQUENCE [LARGE SCALE GENOMIC DNA]</scope>
    <source>
        <strain evidence="1 2">Gela4</strain>
    </source>
</reference>
<sequence>MQILVNGEHFTTDANSLDELCKTLGFADAKIATAVNGSFVAATARARTQLAEADEIEIVAPRQGG</sequence>
<dbReference type="EMBL" id="AP014648">
    <property type="protein sequence ID" value="BAQ18582.1"/>
    <property type="molecule type" value="Genomic_DNA"/>
</dbReference>
<dbReference type="InterPro" id="IPR012675">
    <property type="entry name" value="Beta-grasp_dom_sf"/>
</dbReference>
<organism evidence="1 2">
    <name type="scientific">Methyloceanibacter caenitepidi</name>
    <dbReference type="NCBI Taxonomy" id="1384459"/>
    <lineage>
        <taxon>Bacteria</taxon>
        <taxon>Pseudomonadati</taxon>
        <taxon>Pseudomonadota</taxon>
        <taxon>Alphaproteobacteria</taxon>
        <taxon>Hyphomicrobiales</taxon>
        <taxon>Hyphomicrobiaceae</taxon>
        <taxon>Methyloceanibacter</taxon>
    </lineage>
</organism>
<dbReference type="STRING" id="1384459.GL4_3151"/>
<accession>A0A0A8K7R2</accession>
<keyword evidence="2" id="KW-1185">Reference proteome</keyword>
<dbReference type="InterPro" id="IPR003749">
    <property type="entry name" value="ThiS/MoaD-like"/>
</dbReference>
<dbReference type="InterPro" id="IPR016155">
    <property type="entry name" value="Mopterin_synth/thiamin_S_b"/>
</dbReference>
<name>A0A0A8K7R2_9HYPH</name>
<dbReference type="Proteomes" id="UP000031643">
    <property type="component" value="Chromosome"/>
</dbReference>
<dbReference type="Pfam" id="PF02597">
    <property type="entry name" value="ThiS"/>
    <property type="match status" value="1"/>
</dbReference>
<dbReference type="InterPro" id="IPR010035">
    <property type="entry name" value="Thi_S"/>
</dbReference>
<dbReference type="AlphaFoldDB" id="A0A0A8K7R2"/>
<dbReference type="RefSeq" id="WP_045368799.1">
    <property type="nucleotide sequence ID" value="NZ_AP014648.1"/>
</dbReference>
<dbReference type="HOGENOM" id="CLU_174611_2_0_5"/>
<dbReference type="CDD" id="cd00565">
    <property type="entry name" value="Ubl_ThiS"/>
    <property type="match status" value="1"/>
</dbReference>
<dbReference type="SUPFAM" id="SSF54285">
    <property type="entry name" value="MoaD/ThiS"/>
    <property type="match status" value="1"/>
</dbReference>
<dbReference type="Gene3D" id="3.10.20.30">
    <property type="match status" value="1"/>
</dbReference>
<protein>
    <submittedName>
        <fullName evidence="1">Sulfur carrier protein ThiS</fullName>
    </submittedName>
</protein>
<evidence type="ECO:0000313" key="2">
    <source>
        <dbReference type="Proteomes" id="UP000031643"/>
    </source>
</evidence>
<dbReference type="KEGG" id="mcg:GL4_3151"/>
<proteinExistence type="predicted"/>
<gene>
    <name evidence="1" type="ORF">GL4_3151</name>
</gene>
<dbReference type="PANTHER" id="PTHR34472">
    <property type="entry name" value="SULFUR CARRIER PROTEIN THIS"/>
    <property type="match status" value="1"/>
</dbReference>
<evidence type="ECO:0000313" key="1">
    <source>
        <dbReference type="EMBL" id="BAQ18582.1"/>
    </source>
</evidence>
<dbReference type="NCBIfam" id="TIGR01683">
    <property type="entry name" value="thiS"/>
    <property type="match status" value="1"/>
</dbReference>
<dbReference type="PANTHER" id="PTHR34472:SF1">
    <property type="entry name" value="SULFUR CARRIER PROTEIN THIS"/>
    <property type="match status" value="1"/>
</dbReference>